<organism evidence="1 2">
    <name type="scientific">Caerostris extrusa</name>
    <name type="common">Bark spider</name>
    <name type="synonym">Caerostris bankana</name>
    <dbReference type="NCBI Taxonomy" id="172846"/>
    <lineage>
        <taxon>Eukaryota</taxon>
        <taxon>Metazoa</taxon>
        <taxon>Ecdysozoa</taxon>
        <taxon>Arthropoda</taxon>
        <taxon>Chelicerata</taxon>
        <taxon>Arachnida</taxon>
        <taxon>Araneae</taxon>
        <taxon>Araneomorphae</taxon>
        <taxon>Entelegynae</taxon>
        <taxon>Araneoidea</taxon>
        <taxon>Araneidae</taxon>
        <taxon>Caerostris</taxon>
    </lineage>
</organism>
<dbReference type="AlphaFoldDB" id="A0AAV4PRG4"/>
<accession>A0AAV4PRG4</accession>
<evidence type="ECO:0000313" key="2">
    <source>
        <dbReference type="Proteomes" id="UP001054945"/>
    </source>
</evidence>
<reference evidence="1 2" key="1">
    <citation type="submission" date="2021-06" db="EMBL/GenBank/DDBJ databases">
        <title>Caerostris extrusa draft genome.</title>
        <authorList>
            <person name="Kono N."/>
            <person name="Arakawa K."/>
        </authorList>
    </citation>
    <scope>NUCLEOTIDE SEQUENCE [LARGE SCALE GENOMIC DNA]</scope>
</reference>
<gene>
    <name evidence="1" type="ORF">CEXT_661481</name>
</gene>
<evidence type="ECO:0000313" key="1">
    <source>
        <dbReference type="EMBL" id="GIX98411.1"/>
    </source>
</evidence>
<protein>
    <recommendedName>
        <fullName evidence="3">Transposase</fullName>
    </recommendedName>
</protein>
<keyword evidence="2" id="KW-1185">Reference proteome</keyword>
<sequence>MLIHANHGMDNLKRNYPEGRTKVANPYLQEEKMSDHFHQRIRISKTSGFPLKIKYNPFNCTLHAGLITEAV</sequence>
<evidence type="ECO:0008006" key="3">
    <source>
        <dbReference type="Google" id="ProtNLM"/>
    </source>
</evidence>
<proteinExistence type="predicted"/>
<dbReference type="EMBL" id="BPLR01004904">
    <property type="protein sequence ID" value="GIX98411.1"/>
    <property type="molecule type" value="Genomic_DNA"/>
</dbReference>
<comment type="caution">
    <text evidence="1">The sequence shown here is derived from an EMBL/GenBank/DDBJ whole genome shotgun (WGS) entry which is preliminary data.</text>
</comment>
<dbReference type="Proteomes" id="UP001054945">
    <property type="component" value="Unassembled WGS sequence"/>
</dbReference>
<name>A0AAV4PRG4_CAEEX</name>